<organism evidence="1">
    <name type="scientific">Kitasatospora camelliae</name>
    <dbReference type="NCBI Taxonomy" id="3156397"/>
    <lineage>
        <taxon>Bacteria</taxon>
        <taxon>Bacillati</taxon>
        <taxon>Actinomycetota</taxon>
        <taxon>Actinomycetes</taxon>
        <taxon>Kitasatosporales</taxon>
        <taxon>Streptomycetaceae</taxon>
        <taxon>Kitasatospora</taxon>
    </lineage>
</organism>
<protein>
    <submittedName>
        <fullName evidence="1">Uncharacterized protein</fullName>
    </submittedName>
</protein>
<evidence type="ECO:0000313" key="1">
    <source>
        <dbReference type="EMBL" id="XCM78648.1"/>
    </source>
</evidence>
<proteinExistence type="predicted"/>
<dbReference type="RefSeq" id="WP_354638708.1">
    <property type="nucleotide sequence ID" value="NZ_CP159872.1"/>
</dbReference>
<dbReference type="AlphaFoldDB" id="A0AAU8JUA5"/>
<dbReference type="EMBL" id="CP159872">
    <property type="protein sequence ID" value="XCM78648.1"/>
    <property type="molecule type" value="Genomic_DNA"/>
</dbReference>
<gene>
    <name evidence="1" type="ORF">ABWK59_06745</name>
</gene>
<dbReference type="KEGG" id="kcm:ABWK59_06745"/>
<accession>A0AAU8JUA5</accession>
<sequence>MEQTDTAEAVPDDGLDIRWEIPVQFHSLGVELPEDQREAHLAEVSAEIWSGGTEFQRTTVAGWYGEIAASAAEDGAIYSGLYLGGTEDDRITIATLVIQADQADTEDAETAAAAMQDMLSLDPANEVFRTEAPVGPVVVVISGVIAEFPDQGEGPAKLELAQVTAYIPVAGAGTLVTMQLSTPSLPDFPEYVGILAGIVETVVYDRPGAPTAAIPDQQTVARITEAFG</sequence>
<name>A0AAU8JUA5_9ACTN</name>
<reference evidence="1" key="1">
    <citation type="submission" date="2024-06" db="EMBL/GenBank/DDBJ databases">
        <title>The genome sequences of Kitasatospora sp. strain HUAS MG31.</title>
        <authorList>
            <person name="Mo P."/>
        </authorList>
    </citation>
    <scope>NUCLEOTIDE SEQUENCE</scope>
    <source>
        <strain evidence="1">HUAS MG31</strain>
    </source>
</reference>